<protein>
    <recommendedName>
        <fullName evidence="2">ToxB-like N-terminal ascomycota domain-containing protein</fullName>
    </recommendedName>
</protein>
<feature type="domain" description="ToxB-like N-terminal ascomycota" evidence="2">
    <location>
        <begin position="20"/>
        <end position="79"/>
    </location>
</feature>
<gene>
    <name evidence="3" type="ORF">K444DRAFT_616252</name>
</gene>
<proteinExistence type="predicted"/>
<dbReference type="Proteomes" id="UP000235371">
    <property type="component" value="Unassembled WGS sequence"/>
</dbReference>
<sequence>MARFFYILAIAGVVAAQTGCNINVLNVNNAVIGNGCVPPGSQGNIPYMGGTASSIDVATTSSCGVSPIQGRQLRPGLSLQVSGRASC</sequence>
<keyword evidence="1" id="KW-0732">Signal</keyword>
<dbReference type="EMBL" id="KZ613848">
    <property type="protein sequence ID" value="PMD56420.1"/>
    <property type="molecule type" value="Genomic_DNA"/>
</dbReference>
<organism evidence="3 4">
    <name type="scientific">Hyaloscypha bicolor E</name>
    <dbReference type="NCBI Taxonomy" id="1095630"/>
    <lineage>
        <taxon>Eukaryota</taxon>
        <taxon>Fungi</taxon>
        <taxon>Dikarya</taxon>
        <taxon>Ascomycota</taxon>
        <taxon>Pezizomycotina</taxon>
        <taxon>Leotiomycetes</taxon>
        <taxon>Helotiales</taxon>
        <taxon>Hyaloscyphaceae</taxon>
        <taxon>Hyaloscypha</taxon>
        <taxon>Hyaloscypha bicolor</taxon>
    </lineage>
</organism>
<dbReference type="RefSeq" id="XP_024733324.1">
    <property type="nucleotide sequence ID" value="XM_024880889.1"/>
</dbReference>
<dbReference type="Gene3D" id="2.10.70.110">
    <property type="match status" value="1"/>
</dbReference>
<dbReference type="AlphaFoldDB" id="A0A2J6T063"/>
<evidence type="ECO:0000313" key="4">
    <source>
        <dbReference type="Proteomes" id="UP000235371"/>
    </source>
</evidence>
<dbReference type="Pfam" id="PF18224">
    <property type="entry name" value="ToxB_N"/>
    <property type="match status" value="1"/>
</dbReference>
<evidence type="ECO:0000313" key="3">
    <source>
        <dbReference type="EMBL" id="PMD56420.1"/>
    </source>
</evidence>
<keyword evidence="4" id="KW-1185">Reference proteome</keyword>
<reference evidence="3 4" key="1">
    <citation type="submission" date="2016-04" db="EMBL/GenBank/DDBJ databases">
        <title>A degradative enzymes factory behind the ericoid mycorrhizal symbiosis.</title>
        <authorList>
            <consortium name="DOE Joint Genome Institute"/>
            <person name="Martino E."/>
            <person name="Morin E."/>
            <person name="Grelet G."/>
            <person name="Kuo A."/>
            <person name="Kohler A."/>
            <person name="Daghino S."/>
            <person name="Barry K."/>
            <person name="Choi C."/>
            <person name="Cichocki N."/>
            <person name="Clum A."/>
            <person name="Copeland A."/>
            <person name="Hainaut M."/>
            <person name="Haridas S."/>
            <person name="Labutti K."/>
            <person name="Lindquist E."/>
            <person name="Lipzen A."/>
            <person name="Khouja H.-R."/>
            <person name="Murat C."/>
            <person name="Ohm R."/>
            <person name="Olson A."/>
            <person name="Spatafora J."/>
            <person name="Veneault-Fourrey C."/>
            <person name="Henrissat B."/>
            <person name="Grigoriev I."/>
            <person name="Martin F."/>
            <person name="Perotto S."/>
        </authorList>
    </citation>
    <scope>NUCLEOTIDE SEQUENCE [LARGE SCALE GENOMIC DNA]</scope>
    <source>
        <strain evidence="3 4">E</strain>
    </source>
</reference>
<feature type="chain" id="PRO_5014322079" description="ToxB-like N-terminal ascomycota domain-containing protein" evidence="1">
    <location>
        <begin position="17"/>
        <end position="87"/>
    </location>
</feature>
<name>A0A2J6T063_9HELO</name>
<evidence type="ECO:0000259" key="2">
    <source>
        <dbReference type="Pfam" id="PF18224"/>
    </source>
</evidence>
<evidence type="ECO:0000256" key="1">
    <source>
        <dbReference type="SAM" id="SignalP"/>
    </source>
</evidence>
<dbReference type="GeneID" id="36588966"/>
<accession>A0A2J6T063</accession>
<dbReference type="InParanoid" id="A0A2J6T063"/>
<dbReference type="InterPro" id="IPR041450">
    <property type="entry name" value="ToxB-like_N_ascomy"/>
</dbReference>
<feature type="signal peptide" evidence="1">
    <location>
        <begin position="1"/>
        <end position="16"/>
    </location>
</feature>